<dbReference type="GO" id="GO:0009378">
    <property type="term" value="F:four-way junction helicase activity"/>
    <property type="evidence" value="ECO:0007669"/>
    <property type="project" value="TreeGrafter"/>
</dbReference>
<dbReference type="SUPFAM" id="SSF52540">
    <property type="entry name" value="P-loop containing nucleoside triphosphate hydrolases"/>
    <property type="match status" value="1"/>
</dbReference>
<dbReference type="PANTHER" id="PTHR13710">
    <property type="entry name" value="DNA HELICASE RECQ FAMILY MEMBER"/>
    <property type="match status" value="1"/>
</dbReference>
<dbReference type="InterPro" id="IPR014001">
    <property type="entry name" value="Helicase_ATP-bd"/>
</dbReference>
<evidence type="ECO:0000256" key="9">
    <source>
        <dbReference type="ARBA" id="ARBA00034808"/>
    </source>
</evidence>
<dbReference type="InterPro" id="IPR011545">
    <property type="entry name" value="DEAD/DEAH_box_helicase_dom"/>
</dbReference>
<feature type="domain" description="Helicase C-terminal" evidence="11">
    <location>
        <begin position="243"/>
        <end position="396"/>
    </location>
</feature>
<dbReference type="GO" id="GO:0016787">
    <property type="term" value="F:hydrolase activity"/>
    <property type="evidence" value="ECO:0007669"/>
    <property type="project" value="UniProtKB-KW"/>
</dbReference>
<proteinExistence type="inferred from homology"/>
<dbReference type="PROSITE" id="PS51194">
    <property type="entry name" value="HELICASE_CTER"/>
    <property type="match status" value="1"/>
</dbReference>
<dbReference type="InterPro" id="IPR027417">
    <property type="entry name" value="P-loop_NTPase"/>
</dbReference>
<dbReference type="GO" id="GO:0005737">
    <property type="term" value="C:cytoplasm"/>
    <property type="evidence" value="ECO:0007669"/>
    <property type="project" value="TreeGrafter"/>
</dbReference>
<name>A0A6J4NH77_9PSEU</name>
<dbReference type="SUPFAM" id="SSF53271">
    <property type="entry name" value="PRTase-like"/>
    <property type="match status" value="1"/>
</dbReference>
<organism evidence="12">
    <name type="scientific">uncultured Pseudonocardia sp</name>
    <dbReference type="NCBI Taxonomy" id="211455"/>
    <lineage>
        <taxon>Bacteria</taxon>
        <taxon>Bacillati</taxon>
        <taxon>Actinomycetota</taxon>
        <taxon>Actinomycetes</taxon>
        <taxon>Pseudonocardiales</taxon>
        <taxon>Pseudonocardiaceae</taxon>
        <taxon>Pseudonocardia</taxon>
        <taxon>environmental samples</taxon>
    </lineage>
</organism>
<dbReference type="Gene3D" id="3.40.50.2020">
    <property type="match status" value="1"/>
</dbReference>
<dbReference type="GO" id="GO:0005524">
    <property type="term" value="F:ATP binding"/>
    <property type="evidence" value="ECO:0007669"/>
    <property type="project" value="UniProtKB-KW"/>
</dbReference>
<dbReference type="SMART" id="SM00490">
    <property type="entry name" value="HELICc"/>
    <property type="match status" value="1"/>
</dbReference>
<feature type="domain" description="Helicase ATP-binding" evidence="10">
    <location>
        <begin position="39"/>
        <end position="214"/>
    </location>
</feature>
<dbReference type="Gene3D" id="3.40.50.300">
    <property type="entry name" value="P-loop containing nucleotide triphosphate hydrolases"/>
    <property type="match status" value="2"/>
</dbReference>
<dbReference type="GO" id="GO:0043590">
    <property type="term" value="C:bacterial nucleoid"/>
    <property type="evidence" value="ECO:0007669"/>
    <property type="project" value="TreeGrafter"/>
</dbReference>
<keyword evidence="5" id="KW-0067">ATP-binding</keyword>
<dbReference type="CDD" id="cd06223">
    <property type="entry name" value="PRTases_typeI"/>
    <property type="match status" value="1"/>
</dbReference>
<dbReference type="GO" id="GO:0006310">
    <property type="term" value="P:DNA recombination"/>
    <property type="evidence" value="ECO:0007669"/>
    <property type="project" value="InterPro"/>
</dbReference>
<reference evidence="12" key="1">
    <citation type="submission" date="2020-02" db="EMBL/GenBank/DDBJ databases">
        <authorList>
            <person name="Meier V. D."/>
        </authorList>
    </citation>
    <scope>NUCLEOTIDE SEQUENCE</scope>
    <source>
        <strain evidence="12">AVDCRST_MAG66</strain>
    </source>
</reference>
<dbReference type="PROSITE" id="PS51192">
    <property type="entry name" value="HELICASE_ATP_BIND_1"/>
    <property type="match status" value="1"/>
</dbReference>
<evidence type="ECO:0000256" key="7">
    <source>
        <dbReference type="ARBA" id="ARBA00023235"/>
    </source>
</evidence>
<dbReference type="Pfam" id="PF00270">
    <property type="entry name" value="DEAD"/>
    <property type="match status" value="1"/>
</dbReference>
<evidence type="ECO:0000256" key="5">
    <source>
        <dbReference type="ARBA" id="ARBA00022840"/>
    </source>
</evidence>
<keyword evidence="7" id="KW-0413">Isomerase</keyword>
<dbReference type="EMBL" id="CADCUS010000087">
    <property type="protein sequence ID" value="CAA9386013.1"/>
    <property type="molecule type" value="Genomic_DNA"/>
</dbReference>
<evidence type="ECO:0000256" key="2">
    <source>
        <dbReference type="ARBA" id="ARBA00022741"/>
    </source>
</evidence>
<keyword evidence="2" id="KW-0547">Nucleotide-binding</keyword>
<evidence type="ECO:0000256" key="3">
    <source>
        <dbReference type="ARBA" id="ARBA00022801"/>
    </source>
</evidence>
<dbReference type="PANTHER" id="PTHR13710:SF105">
    <property type="entry name" value="ATP-DEPENDENT DNA HELICASE Q1"/>
    <property type="match status" value="1"/>
</dbReference>
<dbReference type="GO" id="GO:0003677">
    <property type="term" value="F:DNA binding"/>
    <property type="evidence" value="ECO:0007669"/>
    <property type="project" value="UniProtKB-KW"/>
</dbReference>
<accession>A0A6J4NH77</accession>
<dbReference type="InterPro" id="IPR001650">
    <property type="entry name" value="Helicase_C-like"/>
</dbReference>
<dbReference type="Gene3D" id="1.10.10.10">
    <property type="entry name" value="Winged helix-like DNA-binding domain superfamily/Winged helix DNA-binding domain"/>
    <property type="match status" value="1"/>
</dbReference>
<evidence type="ECO:0000256" key="1">
    <source>
        <dbReference type="ARBA" id="ARBA00005446"/>
    </source>
</evidence>
<dbReference type="GO" id="GO:0043138">
    <property type="term" value="F:3'-5' DNA helicase activity"/>
    <property type="evidence" value="ECO:0007669"/>
    <property type="project" value="UniProtKB-EC"/>
</dbReference>
<comment type="catalytic activity">
    <reaction evidence="8">
        <text>Couples ATP hydrolysis with the unwinding of duplex DNA by translocating in the 3'-5' direction.</text>
        <dbReference type="EC" id="5.6.2.4"/>
    </reaction>
</comment>
<keyword evidence="6" id="KW-0238">DNA-binding</keyword>
<protein>
    <recommendedName>
        <fullName evidence="9">DNA 3'-5' helicase</fullName>
        <ecNumber evidence="9">5.6.2.4</ecNumber>
    </recommendedName>
</protein>
<evidence type="ECO:0000313" key="12">
    <source>
        <dbReference type="EMBL" id="CAA9386013.1"/>
    </source>
</evidence>
<sequence length="719" mass="77420">MTTPTATTATELRARAEEFLTRLAGPGARLREDQWTAVRALVAERRRALVVQRTGWGKSAVYFVATALLREAGAGATVIVSPLLALMRNQIDAAARAGIRAATVNSANTADWERTYDAVAAGEVDVLLVSPERLNNPDFRDRVLPRLTASAGMLVVDEAHCISDWGHDFRPDYRRLRSLIAELPDGIPVLATTATANDRVVVDVTEQLGLDGTDPLVLRGSLDRESLRLSVVRLRTAADRMGWLAAHLDALPGAGIVYTLTVQAAEEVADFLRERGFPVASYTGRTEPEERLAAEADLLADRVKCLVATSALGMGFDKPDLGFVVHLGAPASPVAYYQQIGRAGRALDRAEVVLLPGHEDTDIWRYFASLAFPPEPVVRQTLAVLSGQPLSTAAIETRVDLSRTRLEMLLKVLDADGAAKRVKGGWIATGEDWVYDGERHRRIAEARRHEQRAMLDYLDTPDCRLLFLRRQLDDPAAEPCGRCDRCATPAWSSDVDGDAAGAAAERIARPGVEVAPRRQWPSGMAQLGVPASGRIAAGELAQPGRVVGRLSDIGWGPRLRAVLDPAPFEDGFGPDVDPETGEAVSATDVPVPADVLDACVRVLAGWGWTERPVGVVGIGSRSRPHQLDHLARRIADIGRLPLLGTLRPVGERPAAASNSAQRLAAVWSAFAEPDFPLPDGPVLLVDDVIDSGWTMTVATRLLRRAGASAVLPLALAQRG</sequence>
<dbReference type="EC" id="5.6.2.4" evidence="9"/>
<dbReference type="InterPro" id="IPR004589">
    <property type="entry name" value="DNA_helicase_ATP-dep_RecQ"/>
</dbReference>
<evidence type="ECO:0000256" key="4">
    <source>
        <dbReference type="ARBA" id="ARBA00022806"/>
    </source>
</evidence>
<gene>
    <name evidence="12" type="ORF">AVDCRST_MAG66-605</name>
</gene>
<dbReference type="GO" id="GO:0006281">
    <property type="term" value="P:DNA repair"/>
    <property type="evidence" value="ECO:0007669"/>
    <property type="project" value="TreeGrafter"/>
</dbReference>
<dbReference type="Pfam" id="PF00271">
    <property type="entry name" value="Helicase_C"/>
    <property type="match status" value="1"/>
</dbReference>
<evidence type="ECO:0000259" key="11">
    <source>
        <dbReference type="PROSITE" id="PS51194"/>
    </source>
</evidence>
<keyword evidence="4 12" id="KW-0347">Helicase</keyword>
<dbReference type="InterPro" id="IPR036388">
    <property type="entry name" value="WH-like_DNA-bd_sf"/>
</dbReference>
<dbReference type="SMART" id="SM00487">
    <property type="entry name" value="DEXDc"/>
    <property type="match status" value="1"/>
</dbReference>
<dbReference type="AlphaFoldDB" id="A0A6J4NH77"/>
<evidence type="ECO:0000256" key="6">
    <source>
        <dbReference type="ARBA" id="ARBA00023125"/>
    </source>
</evidence>
<evidence type="ECO:0000256" key="8">
    <source>
        <dbReference type="ARBA" id="ARBA00034617"/>
    </source>
</evidence>
<dbReference type="InterPro" id="IPR029057">
    <property type="entry name" value="PRTase-like"/>
</dbReference>
<keyword evidence="3" id="KW-0378">Hydrolase</keyword>
<dbReference type="NCBIfam" id="TIGR00614">
    <property type="entry name" value="recQ_fam"/>
    <property type="match status" value="1"/>
</dbReference>
<evidence type="ECO:0000259" key="10">
    <source>
        <dbReference type="PROSITE" id="PS51192"/>
    </source>
</evidence>
<dbReference type="GO" id="GO:0030894">
    <property type="term" value="C:replisome"/>
    <property type="evidence" value="ECO:0007669"/>
    <property type="project" value="TreeGrafter"/>
</dbReference>
<comment type="similarity">
    <text evidence="1">Belongs to the helicase family. RecQ subfamily.</text>
</comment>
<dbReference type="InterPro" id="IPR000836">
    <property type="entry name" value="PRTase_dom"/>
</dbReference>